<dbReference type="EMBL" id="BARW01016699">
    <property type="protein sequence ID" value="GAI94100.1"/>
    <property type="molecule type" value="Genomic_DNA"/>
</dbReference>
<sequence>MSWVSPTGYNDPNNKWTSESKAYDEDLDPAAAAECLIRAGEWGGFLELTHTAIVSNKVRFYAYYSLMGISKIDLDVYKDGVWVHVYEGSYLHRAWVEKTFPQGNVTKARVRFYNSAATTRTAGVYEFDFWQVIAIGVTYDLTIYKVARGTTAPKPG</sequence>
<proteinExistence type="predicted"/>
<accession>X1U2R6</accession>
<dbReference type="AlphaFoldDB" id="X1U2R6"/>
<evidence type="ECO:0000313" key="1">
    <source>
        <dbReference type="EMBL" id="GAI94100.1"/>
    </source>
</evidence>
<protein>
    <recommendedName>
        <fullName evidence="2">F5/8 type C domain-containing protein</fullName>
    </recommendedName>
</protein>
<name>X1U2R6_9ZZZZ</name>
<organism evidence="1">
    <name type="scientific">marine sediment metagenome</name>
    <dbReference type="NCBI Taxonomy" id="412755"/>
    <lineage>
        <taxon>unclassified sequences</taxon>
        <taxon>metagenomes</taxon>
        <taxon>ecological metagenomes</taxon>
    </lineage>
</organism>
<gene>
    <name evidence="1" type="ORF">S12H4_29016</name>
</gene>
<feature type="non-terminal residue" evidence="1">
    <location>
        <position position="156"/>
    </location>
</feature>
<reference evidence="1" key="1">
    <citation type="journal article" date="2014" name="Front. Microbiol.">
        <title>High frequency of phylogenetically diverse reductive dehalogenase-homologous genes in deep subseafloor sedimentary metagenomes.</title>
        <authorList>
            <person name="Kawai M."/>
            <person name="Futagami T."/>
            <person name="Toyoda A."/>
            <person name="Takaki Y."/>
            <person name="Nishi S."/>
            <person name="Hori S."/>
            <person name="Arai W."/>
            <person name="Tsubouchi T."/>
            <person name="Morono Y."/>
            <person name="Uchiyama I."/>
            <person name="Ito T."/>
            <person name="Fujiyama A."/>
            <person name="Inagaki F."/>
            <person name="Takami H."/>
        </authorList>
    </citation>
    <scope>NUCLEOTIDE SEQUENCE</scope>
    <source>
        <strain evidence="1">Expedition CK06-06</strain>
    </source>
</reference>
<evidence type="ECO:0008006" key="2">
    <source>
        <dbReference type="Google" id="ProtNLM"/>
    </source>
</evidence>
<comment type="caution">
    <text evidence="1">The sequence shown here is derived from an EMBL/GenBank/DDBJ whole genome shotgun (WGS) entry which is preliminary data.</text>
</comment>